<organism evidence="13 14">
    <name type="scientific">Gloeophyllum trabeum (strain ATCC 11539 / FP-39264 / Madison 617)</name>
    <name type="common">Brown rot fungus</name>
    <dbReference type="NCBI Taxonomy" id="670483"/>
    <lineage>
        <taxon>Eukaryota</taxon>
        <taxon>Fungi</taxon>
        <taxon>Dikarya</taxon>
        <taxon>Basidiomycota</taxon>
        <taxon>Agaricomycotina</taxon>
        <taxon>Agaricomycetes</taxon>
        <taxon>Gloeophyllales</taxon>
        <taxon>Gloeophyllaceae</taxon>
        <taxon>Gloeophyllum</taxon>
    </lineage>
</organism>
<feature type="compositionally biased region" description="Pro residues" evidence="11">
    <location>
        <begin position="186"/>
        <end position="195"/>
    </location>
</feature>
<dbReference type="GO" id="GO:0003887">
    <property type="term" value="F:DNA-directed DNA polymerase activity"/>
    <property type="evidence" value="ECO:0007669"/>
    <property type="project" value="UniProtKB-KW"/>
</dbReference>
<gene>
    <name evidence="13" type="ORF">GLOTRDRAFT_130921</name>
</gene>
<dbReference type="GeneID" id="19302191"/>
<dbReference type="eggNOG" id="KOG0017">
    <property type="taxonomic scope" value="Eukaryota"/>
</dbReference>
<keyword evidence="6" id="KW-0460">Magnesium</keyword>
<dbReference type="Pfam" id="PF25597">
    <property type="entry name" value="SH3_retrovirus"/>
    <property type="match status" value="1"/>
</dbReference>
<accession>S7Q0W3</accession>
<evidence type="ECO:0000256" key="4">
    <source>
        <dbReference type="ARBA" id="ARBA00022759"/>
    </source>
</evidence>
<dbReference type="GO" id="GO:0016787">
    <property type="term" value="F:hydrolase activity"/>
    <property type="evidence" value="ECO:0007669"/>
    <property type="project" value="UniProtKB-KW"/>
</dbReference>
<evidence type="ECO:0000256" key="2">
    <source>
        <dbReference type="ARBA" id="ARBA00022722"/>
    </source>
</evidence>
<evidence type="ECO:0000256" key="10">
    <source>
        <dbReference type="ARBA" id="ARBA00023172"/>
    </source>
</evidence>
<evidence type="ECO:0000256" key="5">
    <source>
        <dbReference type="ARBA" id="ARBA00022801"/>
    </source>
</evidence>
<evidence type="ECO:0000313" key="13">
    <source>
        <dbReference type="EMBL" id="EPQ53576.1"/>
    </source>
</evidence>
<dbReference type="OMA" id="CHPHERD"/>
<keyword evidence="8" id="KW-0695">RNA-directed DNA polymerase</keyword>
<dbReference type="AlphaFoldDB" id="S7Q0W3"/>
<dbReference type="PANTHER" id="PTHR42648:SF11">
    <property type="entry name" value="TRANSPOSON TY4-P GAG-POL POLYPROTEIN"/>
    <property type="match status" value="1"/>
</dbReference>
<evidence type="ECO:0000256" key="9">
    <source>
        <dbReference type="ARBA" id="ARBA00022932"/>
    </source>
</evidence>
<evidence type="ECO:0000313" key="14">
    <source>
        <dbReference type="Proteomes" id="UP000030669"/>
    </source>
</evidence>
<dbReference type="SUPFAM" id="SSF53098">
    <property type="entry name" value="Ribonuclease H-like"/>
    <property type="match status" value="1"/>
</dbReference>
<dbReference type="InterPro" id="IPR012337">
    <property type="entry name" value="RNaseH-like_sf"/>
</dbReference>
<dbReference type="GO" id="GO:0006310">
    <property type="term" value="P:DNA recombination"/>
    <property type="evidence" value="ECO:0007669"/>
    <property type="project" value="UniProtKB-KW"/>
</dbReference>
<dbReference type="GO" id="GO:0015074">
    <property type="term" value="P:DNA integration"/>
    <property type="evidence" value="ECO:0007669"/>
    <property type="project" value="UniProtKB-KW"/>
</dbReference>
<dbReference type="PANTHER" id="PTHR42648">
    <property type="entry name" value="TRANSPOSASE, PUTATIVE-RELATED"/>
    <property type="match status" value="1"/>
</dbReference>
<dbReference type="RefSeq" id="XP_007867891.1">
    <property type="nucleotide sequence ID" value="XM_007869700.1"/>
</dbReference>
<dbReference type="KEGG" id="gtr:GLOTRDRAFT_130921"/>
<keyword evidence="9" id="KW-0808">Transferase</keyword>
<evidence type="ECO:0000259" key="12">
    <source>
        <dbReference type="Pfam" id="PF25597"/>
    </source>
</evidence>
<protein>
    <recommendedName>
        <fullName evidence="12">Retroviral polymerase SH3-like domain-containing protein</fullName>
    </recommendedName>
</protein>
<dbReference type="GO" id="GO:0003964">
    <property type="term" value="F:RNA-directed DNA polymerase activity"/>
    <property type="evidence" value="ECO:0007669"/>
    <property type="project" value="UniProtKB-KW"/>
</dbReference>
<dbReference type="Proteomes" id="UP000030669">
    <property type="component" value="Unassembled WGS sequence"/>
</dbReference>
<evidence type="ECO:0000256" key="1">
    <source>
        <dbReference type="ARBA" id="ARBA00022695"/>
    </source>
</evidence>
<evidence type="ECO:0000256" key="11">
    <source>
        <dbReference type="SAM" id="MobiDB-lite"/>
    </source>
</evidence>
<keyword evidence="2" id="KW-0540">Nuclease</keyword>
<keyword evidence="7" id="KW-0229">DNA integration</keyword>
<sequence>MDKAQSMRLESCSPPSWWEFAVDHAVHIYNRTPLKRHQWQTPYEVLNKEAPDIKHLRVFGCGAYVYLPKETRPNKLSPKAELMTYIGVADGGHGFKFMRANNSIVTQPTALFDEAMFPKCPNTKRRASTRLQSAPKPADSQPENSDDDWITDDDEPDSHPPPKSQKGPGQDRDDEPAQPQAREPENPPSPPPGDPAPQDELRRPKPIARLSQTRSGRI</sequence>
<evidence type="ECO:0000256" key="8">
    <source>
        <dbReference type="ARBA" id="ARBA00022918"/>
    </source>
</evidence>
<dbReference type="EMBL" id="KB469305">
    <property type="protein sequence ID" value="EPQ53576.1"/>
    <property type="molecule type" value="Genomic_DNA"/>
</dbReference>
<keyword evidence="10" id="KW-0233">DNA recombination</keyword>
<keyword evidence="14" id="KW-1185">Reference proteome</keyword>
<dbReference type="GO" id="GO:0046872">
    <property type="term" value="F:metal ion binding"/>
    <property type="evidence" value="ECO:0007669"/>
    <property type="project" value="UniProtKB-KW"/>
</dbReference>
<keyword evidence="1" id="KW-0548">Nucleotidyltransferase</keyword>
<keyword evidence="9" id="KW-0239">DNA-directed DNA polymerase</keyword>
<feature type="domain" description="Retroviral polymerase SH3-like" evidence="12">
    <location>
        <begin position="61"/>
        <end position="122"/>
    </location>
</feature>
<keyword evidence="4" id="KW-0255">Endonuclease</keyword>
<keyword evidence="3" id="KW-0479">Metal-binding</keyword>
<dbReference type="OrthoDB" id="3053679at2759"/>
<name>S7Q0W3_GLOTA</name>
<dbReference type="GO" id="GO:0004519">
    <property type="term" value="F:endonuclease activity"/>
    <property type="evidence" value="ECO:0007669"/>
    <property type="project" value="UniProtKB-KW"/>
</dbReference>
<dbReference type="InterPro" id="IPR039537">
    <property type="entry name" value="Retrotran_Ty1/copia-like"/>
</dbReference>
<evidence type="ECO:0000256" key="3">
    <source>
        <dbReference type="ARBA" id="ARBA00022723"/>
    </source>
</evidence>
<proteinExistence type="predicted"/>
<feature type="compositionally biased region" description="Acidic residues" evidence="11">
    <location>
        <begin position="144"/>
        <end position="156"/>
    </location>
</feature>
<evidence type="ECO:0000256" key="7">
    <source>
        <dbReference type="ARBA" id="ARBA00022908"/>
    </source>
</evidence>
<evidence type="ECO:0000256" key="6">
    <source>
        <dbReference type="ARBA" id="ARBA00022842"/>
    </source>
</evidence>
<keyword evidence="5" id="KW-0378">Hydrolase</keyword>
<dbReference type="HOGENOM" id="CLU_110327_0_0_1"/>
<reference evidence="13 14" key="1">
    <citation type="journal article" date="2012" name="Science">
        <title>The Paleozoic origin of enzymatic lignin decomposition reconstructed from 31 fungal genomes.</title>
        <authorList>
            <person name="Floudas D."/>
            <person name="Binder M."/>
            <person name="Riley R."/>
            <person name="Barry K."/>
            <person name="Blanchette R.A."/>
            <person name="Henrissat B."/>
            <person name="Martinez A.T."/>
            <person name="Otillar R."/>
            <person name="Spatafora J.W."/>
            <person name="Yadav J.S."/>
            <person name="Aerts A."/>
            <person name="Benoit I."/>
            <person name="Boyd A."/>
            <person name="Carlson A."/>
            <person name="Copeland A."/>
            <person name="Coutinho P.M."/>
            <person name="de Vries R.P."/>
            <person name="Ferreira P."/>
            <person name="Findley K."/>
            <person name="Foster B."/>
            <person name="Gaskell J."/>
            <person name="Glotzer D."/>
            <person name="Gorecki P."/>
            <person name="Heitman J."/>
            <person name="Hesse C."/>
            <person name="Hori C."/>
            <person name="Igarashi K."/>
            <person name="Jurgens J.A."/>
            <person name="Kallen N."/>
            <person name="Kersten P."/>
            <person name="Kohler A."/>
            <person name="Kuees U."/>
            <person name="Kumar T.K.A."/>
            <person name="Kuo A."/>
            <person name="LaButti K."/>
            <person name="Larrondo L.F."/>
            <person name="Lindquist E."/>
            <person name="Ling A."/>
            <person name="Lombard V."/>
            <person name="Lucas S."/>
            <person name="Lundell T."/>
            <person name="Martin R."/>
            <person name="McLaughlin D.J."/>
            <person name="Morgenstern I."/>
            <person name="Morin E."/>
            <person name="Murat C."/>
            <person name="Nagy L.G."/>
            <person name="Nolan M."/>
            <person name="Ohm R.A."/>
            <person name="Patyshakuliyeva A."/>
            <person name="Rokas A."/>
            <person name="Ruiz-Duenas F.J."/>
            <person name="Sabat G."/>
            <person name="Salamov A."/>
            <person name="Samejima M."/>
            <person name="Schmutz J."/>
            <person name="Slot J.C."/>
            <person name="St John F."/>
            <person name="Stenlid J."/>
            <person name="Sun H."/>
            <person name="Sun S."/>
            <person name="Syed K."/>
            <person name="Tsang A."/>
            <person name="Wiebenga A."/>
            <person name="Young D."/>
            <person name="Pisabarro A."/>
            <person name="Eastwood D.C."/>
            <person name="Martin F."/>
            <person name="Cullen D."/>
            <person name="Grigoriev I.V."/>
            <person name="Hibbett D.S."/>
        </authorList>
    </citation>
    <scope>NUCLEOTIDE SEQUENCE [LARGE SCALE GENOMIC DNA]</scope>
    <source>
        <strain evidence="13 14">ATCC 11539</strain>
    </source>
</reference>
<feature type="region of interest" description="Disordered" evidence="11">
    <location>
        <begin position="125"/>
        <end position="218"/>
    </location>
</feature>
<dbReference type="InterPro" id="IPR057670">
    <property type="entry name" value="SH3_retrovirus"/>
</dbReference>